<dbReference type="OrthoDB" id="8184381at2759"/>
<dbReference type="Proteomes" id="UP000037510">
    <property type="component" value="Unassembled WGS sequence"/>
</dbReference>
<protein>
    <submittedName>
        <fullName evidence="2">Uncharacterized protein</fullName>
    </submittedName>
</protein>
<feature type="compositionally biased region" description="Gly residues" evidence="1">
    <location>
        <begin position="1"/>
        <end position="10"/>
    </location>
</feature>
<gene>
    <name evidence="2" type="ORF">OBRU01_22221</name>
</gene>
<sequence>MADGSHGGRAGPKKLDDLTFSAPDKRLCDSKKFSGESFNGDSVKLSLYRELDQSESCEKSDKDGVAATLAVFAADSQKSSDENASATDGDDRKKRCIDRYDSSESSDRSVDAIFC</sequence>
<name>A0A0L7KPE4_OPEBR</name>
<feature type="region of interest" description="Disordered" evidence="1">
    <location>
        <begin position="75"/>
        <end position="115"/>
    </location>
</feature>
<dbReference type="EMBL" id="JTDY01007951">
    <property type="protein sequence ID" value="KOB64839.1"/>
    <property type="molecule type" value="Genomic_DNA"/>
</dbReference>
<reference evidence="2 3" key="1">
    <citation type="journal article" date="2015" name="Genome Biol. Evol.">
        <title>The genome of winter moth (Operophtera brumata) provides a genomic perspective on sexual dimorphism and phenology.</title>
        <authorList>
            <person name="Derks M.F."/>
            <person name="Smit S."/>
            <person name="Salis L."/>
            <person name="Schijlen E."/>
            <person name="Bossers A."/>
            <person name="Mateman C."/>
            <person name="Pijl A.S."/>
            <person name="de Ridder D."/>
            <person name="Groenen M.A."/>
            <person name="Visser M.E."/>
            <person name="Megens H.J."/>
        </authorList>
    </citation>
    <scope>NUCLEOTIDE SEQUENCE [LARGE SCALE GENOMIC DNA]</scope>
    <source>
        <strain evidence="2">WM2013NL</strain>
        <tissue evidence="2">Head and thorax</tissue>
    </source>
</reference>
<accession>A0A0L7KPE4</accession>
<feature type="region of interest" description="Disordered" evidence="1">
    <location>
        <begin position="1"/>
        <end position="20"/>
    </location>
</feature>
<keyword evidence="3" id="KW-1185">Reference proteome</keyword>
<feature type="compositionally biased region" description="Basic and acidic residues" evidence="1">
    <location>
        <begin position="89"/>
        <end position="115"/>
    </location>
</feature>
<dbReference type="AlphaFoldDB" id="A0A0L7KPE4"/>
<organism evidence="2 3">
    <name type="scientific">Operophtera brumata</name>
    <name type="common">Winter moth</name>
    <name type="synonym">Phalaena brumata</name>
    <dbReference type="NCBI Taxonomy" id="104452"/>
    <lineage>
        <taxon>Eukaryota</taxon>
        <taxon>Metazoa</taxon>
        <taxon>Ecdysozoa</taxon>
        <taxon>Arthropoda</taxon>
        <taxon>Hexapoda</taxon>
        <taxon>Insecta</taxon>
        <taxon>Pterygota</taxon>
        <taxon>Neoptera</taxon>
        <taxon>Endopterygota</taxon>
        <taxon>Lepidoptera</taxon>
        <taxon>Glossata</taxon>
        <taxon>Ditrysia</taxon>
        <taxon>Geometroidea</taxon>
        <taxon>Geometridae</taxon>
        <taxon>Larentiinae</taxon>
        <taxon>Operophtera</taxon>
    </lineage>
</organism>
<comment type="caution">
    <text evidence="2">The sequence shown here is derived from an EMBL/GenBank/DDBJ whole genome shotgun (WGS) entry which is preliminary data.</text>
</comment>
<evidence type="ECO:0000313" key="3">
    <source>
        <dbReference type="Proteomes" id="UP000037510"/>
    </source>
</evidence>
<proteinExistence type="predicted"/>
<evidence type="ECO:0000313" key="2">
    <source>
        <dbReference type="EMBL" id="KOB64839.1"/>
    </source>
</evidence>
<evidence type="ECO:0000256" key="1">
    <source>
        <dbReference type="SAM" id="MobiDB-lite"/>
    </source>
</evidence>